<evidence type="ECO:0000256" key="4">
    <source>
        <dbReference type="PROSITE-ProRule" id="PRU00433"/>
    </source>
</evidence>
<dbReference type="GO" id="GO:0009055">
    <property type="term" value="F:electron transfer activity"/>
    <property type="evidence" value="ECO:0007669"/>
    <property type="project" value="InterPro"/>
</dbReference>
<dbReference type="AlphaFoldDB" id="A0A840A7C6"/>
<evidence type="ECO:0000256" key="2">
    <source>
        <dbReference type="ARBA" id="ARBA00022723"/>
    </source>
</evidence>
<evidence type="ECO:0000256" key="1">
    <source>
        <dbReference type="ARBA" id="ARBA00022617"/>
    </source>
</evidence>
<comment type="caution">
    <text evidence="7">The sequence shown here is derived from an EMBL/GenBank/DDBJ whole genome shotgun (WGS) entry which is preliminary data.</text>
</comment>
<name>A0A840A7C6_9PROT</name>
<proteinExistence type="predicted"/>
<dbReference type="GO" id="GO:0020037">
    <property type="term" value="F:heme binding"/>
    <property type="evidence" value="ECO:0007669"/>
    <property type="project" value="InterPro"/>
</dbReference>
<dbReference type="GO" id="GO:0046872">
    <property type="term" value="F:metal ion binding"/>
    <property type="evidence" value="ECO:0007669"/>
    <property type="project" value="UniProtKB-KW"/>
</dbReference>
<protein>
    <submittedName>
        <fullName evidence="7">Mono/diheme cytochrome c family protein</fullName>
    </submittedName>
</protein>
<evidence type="ECO:0000313" key="8">
    <source>
        <dbReference type="Proteomes" id="UP000553193"/>
    </source>
</evidence>
<reference evidence="7 8" key="1">
    <citation type="submission" date="2020-08" db="EMBL/GenBank/DDBJ databases">
        <title>Genomic Encyclopedia of Type Strains, Phase IV (KMG-IV): sequencing the most valuable type-strain genomes for metagenomic binning, comparative biology and taxonomic classification.</title>
        <authorList>
            <person name="Goeker M."/>
        </authorList>
    </citation>
    <scope>NUCLEOTIDE SEQUENCE [LARGE SCALE GENOMIC DNA]</scope>
    <source>
        <strain evidence="7 8">DSM 19979</strain>
    </source>
</reference>
<dbReference type="EMBL" id="JACIDJ010000001">
    <property type="protein sequence ID" value="MBB3897409.1"/>
    <property type="molecule type" value="Genomic_DNA"/>
</dbReference>
<keyword evidence="8" id="KW-1185">Reference proteome</keyword>
<dbReference type="Gene3D" id="1.10.760.10">
    <property type="entry name" value="Cytochrome c-like domain"/>
    <property type="match status" value="1"/>
</dbReference>
<keyword evidence="1 4" id="KW-0349">Heme</keyword>
<dbReference type="RefSeq" id="WP_184382327.1">
    <property type="nucleotide sequence ID" value="NZ_JACIDJ010000001.1"/>
</dbReference>
<dbReference type="InterPro" id="IPR009056">
    <property type="entry name" value="Cyt_c-like_dom"/>
</dbReference>
<dbReference type="Pfam" id="PF13442">
    <property type="entry name" value="Cytochrome_CBB3"/>
    <property type="match status" value="1"/>
</dbReference>
<feature type="signal peptide" evidence="5">
    <location>
        <begin position="1"/>
        <end position="19"/>
    </location>
</feature>
<evidence type="ECO:0000256" key="3">
    <source>
        <dbReference type="ARBA" id="ARBA00023004"/>
    </source>
</evidence>
<accession>A0A840A7C6</accession>
<evidence type="ECO:0000256" key="5">
    <source>
        <dbReference type="SAM" id="SignalP"/>
    </source>
</evidence>
<dbReference type="PROSITE" id="PS51007">
    <property type="entry name" value="CYTC"/>
    <property type="match status" value="1"/>
</dbReference>
<gene>
    <name evidence="7" type="ORF">GGQ83_000835</name>
</gene>
<dbReference type="InterPro" id="IPR036909">
    <property type="entry name" value="Cyt_c-like_dom_sf"/>
</dbReference>
<feature type="chain" id="PRO_5032974092" evidence="5">
    <location>
        <begin position="20"/>
        <end position="102"/>
    </location>
</feature>
<organism evidence="7 8">
    <name type="scientific">Roseococcus suduntuyensis</name>
    <dbReference type="NCBI Taxonomy" id="455361"/>
    <lineage>
        <taxon>Bacteria</taxon>
        <taxon>Pseudomonadati</taxon>
        <taxon>Pseudomonadota</taxon>
        <taxon>Alphaproteobacteria</taxon>
        <taxon>Acetobacterales</taxon>
        <taxon>Roseomonadaceae</taxon>
        <taxon>Roseococcus</taxon>
    </lineage>
</organism>
<sequence length="102" mass="10952">MRRAFLICAITAMAMPALAQPTPLVEEGARLAQQWCANCHAIAPGQQPPMGDAAPTLPAVARRASDGSLRAFLQRPHANMPDHNLTRAELDAVVAYILSLRP</sequence>
<dbReference type="Proteomes" id="UP000553193">
    <property type="component" value="Unassembled WGS sequence"/>
</dbReference>
<evidence type="ECO:0000259" key="6">
    <source>
        <dbReference type="PROSITE" id="PS51007"/>
    </source>
</evidence>
<dbReference type="SUPFAM" id="SSF46626">
    <property type="entry name" value="Cytochrome c"/>
    <property type="match status" value="1"/>
</dbReference>
<keyword evidence="3 4" id="KW-0408">Iron</keyword>
<keyword evidence="2 4" id="KW-0479">Metal-binding</keyword>
<keyword evidence="5" id="KW-0732">Signal</keyword>
<evidence type="ECO:0000313" key="7">
    <source>
        <dbReference type="EMBL" id="MBB3897409.1"/>
    </source>
</evidence>
<feature type="domain" description="Cytochrome c" evidence="6">
    <location>
        <begin position="23"/>
        <end position="101"/>
    </location>
</feature>